<evidence type="ECO:0000256" key="1">
    <source>
        <dbReference type="SAM" id="MobiDB-lite"/>
    </source>
</evidence>
<protein>
    <recommendedName>
        <fullName evidence="5">Tat pathway signal sequence domain protein</fullName>
    </recommendedName>
</protein>
<feature type="region of interest" description="Disordered" evidence="1">
    <location>
        <begin position="70"/>
        <end position="98"/>
    </location>
</feature>
<proteinExistence type="predicted"/>
<keyword evidence="4" id="KW-1185">Reference proteome</keyword>
<keyword evidence="2" id="KW-0812">Transmembrane</keyword>
<comment type="caution">
    <text evidence="3">The sequence shown here is derived from an EMBL/GenBank/DDBJ whole genome shotgun (WGS) entry which is preliminary data.</text>
</comment>
<evidence type="ECO:0000313" key="4">
    <source>
        <dbReference type="Proteomes" id="UP001501532"/>
    </source>
</evidence>
<gene>
    <name evidence="3" type="ORF">GCM10010448_57060</name>
</gene>
<evidence type="ECO:0008006" key="5">
    <source>
        <dbReference type="Google" id="ProtNLM"/>
    </source>
</evidence>
<keyword evidence="2" id="KW-0472">Membrane</keyword>
<dbReference type="EMBL" id="BAAAUF010000058">
    <property type="protein sequence ID" value="GAA3066230.1"/>
    <property type="molecule type" value="Genomic_DNA"/>
</dbReference>
<keyword evidence="2" id="KW-1133">Transmembrane helix</keyword>
<feature type="region of interest" description="Disordered" evidence="1">
    <location>
        <begin position="111"/>
        <end position="131"/>
    </location>
</feature>
<dbReference type="Proteomes" id="UP001501532">
    <property type="component" value="Unassembled WGS sequence"/>
</dbReference>
<organism evidence="3 4">
    <name type="scientific">Streptomyces glomeratus</name>
    <dbReference type="NCBI Taxonomy" id="284452"/>
    <lineage>
        <taxon>Bacteria</taxon>
        <taxon>Bacillati</taxon>
        <taxon>Actinomycetota</taxon>
        <taxon>Actinomycetes</taxon>
        <taxon>Kitasatosporales</taxon>
        <taxon>Streptomycetaceae</taxon>
        <taxon>Streptomyces</taxon>
    </lineage>
</organism>
<sequence>MVHPTIRRRLGGSGAVTGTLRMPWREEHAAGAFFGQRRALCLRPFAVAIDQAGKTGCPCNAEPAELGHMPPQRRRCPEQPQPHRQVGAAAPLGPSCEQPVRPARLRIKTRSPTKGRQMTSPQNHDAASTVRTVRRKRVLRAASIAAIGLAVMAGATTTTSAASKYSNCSSRGGILSIGTEYNFASQNTVWVTNASFTIERNGGHHNNVYLRVRKSDGTDVWAWTSKDNVRGGQTKTRTVHKRVARSHRPYLKGHATFDVTGPDPSCAAYIKY</sequence>
<evidence type="ECO:0000313" key="3">
    <source>
        <dbReference type="EMBL" id="GAA3066230.1"/>
    </source>
</evidence>
<name>A0ABP6M1U2_9ACTN</name>
<evidence type="ECO:0000256" key="2">
    <source>
        <dbReference type="SAM" id="Phobius"/>
    </source>
</evidence>
<feature type="compositionally biased region" description="Polar residues" evidence="1">
    <location>
        <begin position="114"/>
        <end position="125"/>
    </location>
</feature>
<accession>A0ABP6M1U2</accession>
<reference evidence="4" key="1">
    <citation type="journal article" date="2019" name="Int. J. Syst. Evol. Microbiol.">
        <title>The Global Catalogue of Microorganisms (GCM) 10K type strain sequencing project: providing services to taxonomists for standard genome sequencing and annotation.</title>
        <authorList>
            <consortium name="The Broad Institute Genomics Platform"/>
            <consortium name="The Broad Institute Genome Sequencing Center for Infectious Disease"/>
            <person name="Wu L."/>
            <person name="Ma J."/>
        </authorList>
    </citation>
    <scope>NUCLEOTIDE SEQUENCE [LARGE SCALE GENOMIC DNA]</scope>
    <source>
        <strain evidence="4">JCM 9091</strain>
    </source>
</reference>
<feature type="transmembrane region" description="Helical" evidence="2">
    <location>
        <begin position="138"/>
        <end position="156"/>
    </location>
</feature>